<reference evidence="2" key="1">
    <citation type="submission" date="2021-02" db="EMBL/GenBank/DDBJ databases">
        <authorList>
            <person name="Dougan E. K."/>
            <person name="Rhodes N."/>
            <person name="Thang M."/>
            <person name="Chan C."/>
        </authorList>
    </citation>
    <scope>NUCLEOTIDE SEQUENCE</scope>
</reference>
<sequence>MAAFDLSFTAMLVHEMDATFRHEWRILPLLNLISDDDLARDVFILLHIPLCWLLLSATRGSSMARALFSIFSIIHVGLHCLLRNHPKYEFNNPVSWFIILLSGVAGFVHLMVSWSGPSATPPKASGKEA</sequence>
<evidence type="ECO:0000313" key="2">
    <source>
        <dbReference type="EMBL" id="CAE7501891.1"/>
    </source>
</evidence>
<name>A0A812SUR5_SYMPI</name>
<feature type="transmembrane region" description="Helical" evidence="1">
    <location>
        <begin position="94"/>
        <end position="112"/>
    </location>
</feature>
<gene>
    <name evidence="2" type="ORF">SPIL2461_LOCUS12993</name>
</gene>
<proteinExistence type="predicted"/>
<comment type="caution">
    <text evidence="2">The sequence shown here is derived from an EMBL/GenBank/DDBJ whole genome shotgun (WGS) entry which is preliminary data.</text>
</comment>
<protein>
    <submittedName>
        <fullName evidence="2">Uncharacterized protein</fullName>
    </submittedName>
</protein>
<dbReference type="EMBL" id="CAJNIZ010027680">
    <property type="protein sequence ID" value="CAE7501891.1"/>
    <property type="molecule type" value="Genomic_DNA"/>
</dbReference>
<keyword evidence="3" id="KW-1185">Reference proteome</keyword>
<dbReference type="Proteomes" id="UP000649617">
    <property type="component" value="Unassembled WGS sequence"/>
</dbReference>
<feature type="transmembrane region" description="Helical" evidence="1">
    <location>
        <begin position="63"/>
        <end position="82"/>
    </location>
</feature>
<keyword evidence="1" id="KW-1133">Transmembrane helix</keyword>
<dbReference type="InterPro" id="IPR046559">
    <property type="entry name" value="DUF6713"/>
</dbReference>
<dbReference type="AlphaFoldDB" id="A0A812SUR5"/>
<keyword evidence="1" id="KW-0812">Transmembrane</keyword>
<dbReference type="Pfam" id="PF20460">
    <property type="entry name" value="DUF6713"/>
    <property type="match status" value="1"/>
</dbReference>
<evidence type="ECO:0000313" key="3">
    <source>
        <dbReference type="Proteomes" id="UP000649617"/>
    </source>
</evidence>
<organism evidence="2 3">
    <name type="scientific">Symbiodinium pilosum</name>
    <name type="common">Dinoflagellate</name>
    <dbReference type="NCBI Taxonomy" id="2952"/>
    <lineage>
        <taxon>Eukaryota</taxon>
        <taxon>Sar</taxon>
        <taxon>Alveolata</taxon>
        <taxon>Dinophyceae</taxon>
        <taxon>Suessiales</taxon>
        <taxon>Symbiodiniaceae</taxon>
        <taxon>Symbiodinium</taxon>
    </lineage>
</organism>
<keyword evidence="1" id="KW-0472">Membrane</keyword>
<evidence type="ECO:0000256" key="1">
    <source>
        <dbReference type="SAM" id="Phobius"/>
    </source>
</evidence>
<accession>A0A812SUR5</accession>
<dbReference type="OrthoDB" id="417769at2759"/>